<dbReference type="AlphaFoldDB" id="A0A1I8AQG2"/>
<sequence length="96" mass="11076">MAYYGNHFWSEQITVGKLIRFFPCRFVGEGRYTYVYDAYYSTTMEATRLHVQDTVECPLERLVPGARLVVLNGYARTRDGREIVTLLDDAVIGFVL</sequence>
<dbReference type="WBParaSite" id="L893_g7828.t1">
    <property type="protein sequence ID" value="L893_g7828.t1"/>
    <property type="gene ID" value="L893_g7828"/>
</dbReference>
<proteinExistence type="predicted"/>
<organism evidence="1 2">
    <name type="scientific">Steinernema glaseri</name>
    <dbReference type="NCBI Taxonomy" id="37863"/>
    <lineage>
        <taxon>Eukaryota</taxon>
        <taxon>Metazoa</taxon>
        <taxon>Ecdysozoa</taxon>
        <taxon>Nematoda</taxon>
        <taxon>Chromadorea</taxon>
        <taxon>Rhabditida</taxon>
        <taxon>Tylenchina</taxon>
        <taxon>Panagrolaimomorpha</taxon>
        <taxon>Strongyloidoidea</taxon>
        <taxon>Steinernematidae</taxon>
        <taxon>Steinernema</taxon>
    </lineage>
</organism>
<evidence type="ECO:0000313" key="2">
    <source>
        <dbReference type="WBParaSite" id="L893_g7828.t1"/>
    </source>
</evidence>
<protein>
    <submittedName>
        <fullName evidence="2">Phage protein</fullName>
    </submittedName>
</protein>
<reference evidence="2" key="1">
    <citation type="submission" date="2016-11" db="UniProtKB">
        <authorList>
            <consortium name="WormBaseParasite"/>
        </authorList>
    </citation>
    <scope>IDENTIFICATION</scope>
</reference>
<name>A0A1I8AQG2_9BILA</name>
<keyword evidence="1" id="KW-1185">Reference proteome</keyword>
<evidence type="ECO:0000313" key="1">
    <source>
        <dbReference type="Proteomes" id="UP000095287"/>
    </source>
</evidence>
<dbReference type="Proteomes" id="UP000095287">
    <property type="component" value="Unplaced"/>
</dbReference>
<accession>A0A1I8AQG2</accession>